<proteinExistence type="predicted"/>
<dbReference type="NCBIfam" id="TIGR01489">
    <property type="entry name" value="DKMTPPase-SF"/>
    <property type="match status" value="1"/>
</dbReference>
<dbReference type="Gene3D" id="3.90.1470.20">
    <property type="match status" value="1"/>
</dbReference>
<dbReference type="PANTHER" id="PTHR28181">
    <property type="entry name" value="UPF0655 PROTEIN YCR015C"/>
    <property type="match status" value="1"/>
</dbReference>
<protein>
    <recommendedName>
        <fullName evidence="4">2,3-diketo-5-methylthio-1-phosphopentane phosphatase</fullName>
    </recommendedName>
</protein>
<dbReference type="Proteomes" id="UP000184383">
    <property type="component" value="Unassembled WGS sequence"/>
</dbReference>
<dbReference type="PANTHER" id="PTHR28181:SF2">
    <property type="entry name" value="PHOSPHORIC MONOESTER HYDROLASE"/>
    <property type="match status" value="1"/>
</dbReference>
<evidence type="ECO:0000313" key="3">
    <source>
        <dbReference type="Proteomes" id="UP000184383"/>
    </source>
</evidence>
<keyword evidence="3" id="KW-1185">Reference proteome</keyword>
<dbReference type="GO" id="GO:0016791">
    <property type="term" value="F:phosphatase activity"/>
    <property type="evidence" value="ECO:0007669"/>
    <property type="project" value="InterPro"/>
</dbReference>
<dbReference type="VEuPathDB" id="FungiDB:ASPWEDRAFT_111164"/>
<gene>
    <name evidence="2" type="ORF">ASPWEDRAFT_111164</name>
</gene>
<dbReference type="InterPro" id="IPR023214">
    <property type="entry name" value="HAD_sf"/>
</dbReference>
<dbReference type="AlphaFoldDB" id="A0A1L9RLK2"/>
<sequence length="297" mass="33509">MASPARKIVIFSDFDGTIFMEDSGHVLVDNLGCGAAYRENLERQMKSGERSFRDISEDMWGSLTIPFEDGFDVMRDNMKIDPGFQEFHKFCLSKDITFNIISSGLKPVLRGVLDTFLGEEESSQIPIIANDAEIHAGEKWKPVWLHATEMGHDKRQSVHEGRAEAEGLCINGQIPLIVFIGDGLTDLEAAREADVLFARKGLRLEQHCTENSIPFIPFESFSEIKEHIDGLLKEDQEKTGGRGTPARFNPRANMWRRISSKQAVPKFVAATPREEKMMLWPETFSEYNPKNSEKAVA</sequence>
<dbReference type="InterPro" id="IPR050849">
    <property type="entry name" value="HAD-like_hydrolase_phosphatase"/>
</dbReference>
<dbReference type="Gene3D" id="3.40.50.1000">
    <property type="entry name" value="HAD superfamily/HAD-like"/>
    <property type="match status" value="1"/>
</dbReference>
<evidence type="ECO:0008006" key="4">
    <source>
        <dbReference type="Google" id="ProtNLM"/>
    </source>
</evidence>
<dbReference type="SUPFAM" id="SSF56784">
    <property type="entry name" value="HAD-like"/>
    <property type="match status" value="1"/>
</dbReference>
<reference evidence="3" key="1">
    <citation type="journal article" date="2017" name="Genome Biol.">
        <title>Comparative genomics reveals high biological diversity and specific adaptations in the industrially and medically important fungal genus Aspergillus.</title>
        <authorList>
            <person name="de Vries R.P."/>
            <person name="Riley R."/>
            <person name="Wiebenga A."/>
            <person name="Aguilar-Osorio G."/>
            <person name="Amillis S."/>
            <person name="Uchima C.A."/>
            <person name="Anderluh G."/>
            <person name="Asadollahi M."/>
            <person name="Askin M."/>
            <person name="Barry K."/>
            <person name="Battaglia E."/>
            <person name="Bayram O."/>
            <person name="Benocci T."/>
            <person name="Braus-Stromeyer S.A."/>
            <person name="Caldana C."/>
            <person name="Canovas D."/>
            <person name="Cerqueira G.C."/>
            <person name="Chen F."/>
            <person name="Chen W."/>
            <person name="Choi C."/>
            <person name="Clum A."/>
            <person name="Dos Santos R.A."/>
            <person name="Damasio A.R."/>
            <person name="Diallinas G."/>
            <person name="Emri T."/>
            <person name="Fekete E."/>
            <person name="Flipphi M."/>
            <person name="Freyberg S."/>
            <person name="Gallo A."/>
            <person name="Gournas C."/>
            <person name="Habgood R."/>
            <person name="Hainaut M."/>
            <person name="Harispe M.L."/>
            <person name="Henrissat B."/>
            <person name="Hilden K.S."/>
            <person name="Hope R."/>
            <person name="Hossain A."/>
            <person name="Karabika E."/>
            <person name="Karaffa L."/>
            <person name="Karanyi Z."/>
            <person name="Krasevec N."/>
            <person name="Kuo A."/>
            <person name="Kusch H."/>
            <person name="LaButti K."/>
            <person name="Lagendijk E.L."/>
            <person name="Lapidus A."/>
            <person name="Levasseur A."/>
            <person name="Lindquist E."/>
            <person name="Lipzen A."/>
            <person name="Logrieco A.F."/>
            <person name="MacCabe A."/>
            <person name="Maekelae M.R."/>
            <person name="Malavazi I."/>
            <person name="Melin P."/>
            <person name="Meyer V."/>
            <person name="Mielnichuk N."/>
            <person name="Miskei M."/>
            <person name="Molnar A.P."/>
            <person name="Mule G."/>
            <person name="Ngan C.Y."/>
            <person name="Orejas M."/>
            <person name="Orosz E."/>
            <person name="Ouedraogo J.P."/>
            <person name="Overkamp K.M."/>
            <person name="Park H.-S."/>
            <person name="Perrone G."/>
            <person name="Piumi F."/>
            <person name="Punt P.J."/>
            <person name="Ram A.F."/>
            <person name="Ramon A."/>
            <person name="Rauscher S."/>
            <person name="Record E."/>
            <person name="Riano-Pachon D.M."/>
            <person name="Robert V."/>
            <person name="Roehrig J."/>
            <person name="Ruller R."/>
            <person name="Salamov A."/>
            <person name="Salih N.S."/>
            <person name="Samson R.A."/>
            <person name="Sandor E."/>
            <person name="Sanguinetti M."/>
            <person name="Schuetze T."/>
            <person name="Sepcic K."/>
            <person name="Shelest E."/>
            <person name="Sherlock G."/>
            <person name="Sophianopoulou V."/>
            <person name="Squina F.M."/>
            <person name="Sun H."/>
            <person name="Susca A."/>
            <person name="Todd R.B."/>
            <person name="Tsang A."/>
            <person name="Unkles S.E."/>
            <person name="van de Wiele N."/>
            <person name="van Rossen-Uffink D."/>
            <person name="Oliveira J.V."/>
            <person name="Vesth T.C."/>
            <person name="Visser J."/>
            <person name="Yu J.-H."/>
            <person name="Zhou M."/>
            <person name="Andersen M.R."/>
            <person name="Archer D.B."/>
            <person name="Baker S.E."/>
            <person name="Benoit I."/>
            <person name="Brakhage A.A."/>
            <person name="Braus G.H."/>
            <person name="Fischer R."/>
            <person name="Frisvad J.C."/>
            <person name="Goldman G.H."/>
            <person name="Houbraken J."/>
            <person name="Oakley B."/>
            <person name="Pocsi I."/>
            <person name="Scazzocchio C."/>
            <person name="Seiboth B."/>
            <person name="vanKuyk P.A."/>
            <person name="Wortman J."/>
            <person name="Dyer P.S."/>
            <person name="Grigoriev I.V."/>
        </authorList>
    </citation>
    <scope>NUCLEOTIDE SEQUENCE [LARGE SCALE GENOMIC DNA]</scope>
    <source>
        <strain evidence="3">DTO 134E9</strain>
    </source>
</reference>
<evidence type="ECO:0000256" key="1">
    <source>
        <dbReference type="ARBA" id="ARBA00022801"/>
    </source>
</evidence>
<keyword evidence="1" id="KW-0378">Hydrolase</keyword>
<name>A0A1L9RLK2_ASPWE</name>
<dbReference type="InterPro" id="IPR006384">
    <property type="entry name" value="HAD_hydro_PyrdxlP_Pase-like"/>
</dbReference>
<dbReference type="STRING" id="1073089.A0A1L9RLK2"/>
<accession>A0A1L9RLK2</accession>
<dbReference type="OrthoDB" id="2342176at2759"/>
<dbReference type="NCBIfam" id="TIGR01488">
    <property type="entry name" value="HAD-SF-IB"/>
    <property type="match status" value="1"/>
</dbReference>
<organism evidence="2 3">
    <name type="scientific">Aspergillus wentii DTO 134E9</name>
    <dbReference type="NCBI Taxonomy" id="1073089"/>
    <lineage>
        <taxon>Eukaryota</taxon>
        <taxon>Fungi</taxon>
        <taxon>Dikarya</taxon>
        <taxon>Ascomycota</taxon>
        <taxon>Pezizomycotina</taxon>
        <taxon>Eurotiomycetes</taxon>
        <taxon>Eurotiomycetidae</taxon>
        <taxon>Eurotiales</taxon>
        <taxon>Aspergillaceae</taxon>
        <taxon>Aspergillus</taxon>
        <taxon>Aspergillus subgen. Cremei</taxon>
    </lineage>
</organism>
<evidence type="ECO:0000313" key="2">
    <source>
        <dbReference type="EMBL" id="OJJ35774.1"/>
    </source>
</evidence>
<dbReference type="GeneID" id="63744075"/>
<dbReference type="RefSeq" id="XP_040689450.1">
    <property type="nucleotide sequence ID" value="XM_040828227.1"/>
</dbReference>
<dbReference type="EMBL" id="KV878212">
    <property type="protein sequence ID" value="OJJ35774.1"/>
    <property type="molecule type" value="Genomic_DNA"/>
</dbReference>
<dbReference type="Pfam" id="PF12710">
    <property type="entry name" value="HAD"/>
    <property type="match status" value="1"/>
</dbReference>
<dbReference type="InterPro" id="IPR036412">
    <property type="entry name" value="HAD-like_sf"/>
</dbReference>